<comment type="similarity">
    <text evidence="2">Belongs to the MHC class I family.</text>
</comment>
<dbReference type="Gene3D" id="3.30.500.10">
    <property type="entry name" value="MHC class I-like antigen recognition-like"/>
    <property type="match status" value="1"/>
</dbReference>
<dbReference type="SUPFAM" id="SSF54452">
    <property type="entry name" value="MHC antigen-recognition domain"/>
    <property type="match status" value="1"/>
</dbReference>
<dbReference type="GO" id="GO:0005615">
    <property type="term" value="C:extracellular space"/>
    <property type="evidence" value="ECO:0007669"/>
    <property type="project" value="TreeGrafter"/>
</dbReference>
<dbReference type="Proteomes" id="UP000261520">
    <property type="component" value="Unplaced"/>
</dbReference>
<sequence length="391" mass="43660">MLPSRSGSLDLPGSRSPGSAPASSLHPGTVLPRLVHRSLSLDPAWLPAPGSVSDCPVSVPALLVPGLRYFETYLSEVPNFPKFAGVGVLNGLEIGRCNPETGKSEPTQKWMNRVTEDDPKFWEWTTKFCILNMKAGKNEIEDMKRRFNQTEGVHIWQRMFGCDWDDDTDDINVYIQYARNGQDVISLDPITDTWVAAKSEAFITKLRWETDGETPRHKHNVQNHCMELLKNAVSYGEKTLKRTELPLVSLLQKSSSSPVTCHATGFYPDRARLFWTKDGDELLEDVGPGEILPNGDGTFQTSVSLDLSSVPLKNWDRHHCVFQVSGDKYKYVTRLDRSKIRTNAKNPLTSIIAAVVVVGVVIVAAAVALFVIRRKRGQTGLCNLCHKYDHI</sequence>
<feature type="domain" description="Ig-like" evidence="5">
    <location>
        <begin position="246"/>
        <end position="333"/>
    </location>
</feature>
<keyword evidence="7" id="KW-1185">Reference proteome</keyword>
<dbReference type="AlphaFoldDB" id="A0A3B4APB0"/>
<keyword evidence="4" id="KW-1133">Transmembrane helix</keyword>
<dbReference type="InterPro" id="IPR036179">
    <property type="entry name" value="Ig-like_dom_sf"/>
</dbReference>
<proteinExistence type="inferred from homology"/>
<dbReference type="InterPro" id="IPR011161">
    <property type="entry name" value="MHC_I-like_Ag-recog"/>
</dbReference>
<keyword evidence="4" id="KW-0812">Transmembrane</keyword>
<name>A0A3B4APB0_9GOBI</name>
<keyword evidence="1" id="KW-0325">Glycoprotein</keyword>
<dbReference type="InterPro" id="IPR007110">
    <property type="entry name" value="Ig-like_dom"/>
</dbReference>
<dbReference type="InterPro" id="IPR050208">
    <property type="entry name" value="MHC_class-I_related"/>
</dbReference>
<evidence type="ECO:0000313" key="7">
    <source>
        <dbReference type="Proteomes" id="UP000261520"/>
    </source>
</evidence>
<keyword evidence="4" id="KW-0472">Membrane</keyword>
<accession>A0A3B4APB0</accession>
<dbReference type="InterPro" id="IPR001039">
    <property type="entry name" value="MHC_I_a_a1/a2"/>
</dbReference>
<dbReference type="InterPro" id="IPR003597">
    <property type="entry name" value="Ig_C1-set"/>
</dbReference>
<dbReference type="InterPro" id="IPR037055">
    <property type="entry name" value="MHC_I-like_Ag-recog_sf"/>
</dbReference>
<dbReference type="Pfam" id="PF00129">
    <property type="entry name" value="MHC_I"/>
    <property type="match status" value="1"/>
</dbReference>
<dbReference type="GO" id="GO:0006955">
    <property type="term" value="P:immune response"/>
    <property type="evidence" value="ECO:0007669"/>
    <property type="project" value="TreeGrafter"/>
</dbReference>
<evidence type="ECO:0000256" key="1">
    <source>
        <dbReference type="ARBA" id="ARBA00023180"/>
    </source>
</evidence>
<evidence type="ECO:0000313" key="6">
    <source>
        <dbReference type="Ensembl" id="ENSPMGP00000018444.1"/>
    </source>
</evidence>
<feature type="compositionally biased region" description="Low complexity" evidence="3">
    <location>
        <begin position="12"/>
        <end position="24"/>
    </location>
</feature>
<evidence type="ECO:0000259" key="5">
    <source>
        <dbReference type="PROSITE" id="PS50835"/>
    </source>
</evidence>
<dbReference type="PROSITE" id="PS50835">
    <property type="entry name" value="IG_LIKE"/>
    <property type="match status" value="1"/>
</dbReference>
<dbReference type="Ensembl" id="ENSPMGT00000019669.1">
    <property type="protein sequence ID" value="ENSPMGP00000018444.1"/>
    <property type="gene ID" value="ENSPMGG00000006542.1"/>
</dbReference>
<dbReference type="GO" id="GO:0009897">
    <property type="term" value="C:external side of plasma membrane"/>
    <property type="evidence" value="ECO:0007669"/>
    <property type="project" value="TreeGrafter"/>
</dbReference>
<dbReference type="InterPro" id="IPR011162">
    <property type="entry name" value="MHC_I/II-like_Ag-recog"/>
</dbReference>
<evidence type="ECO:0000256" key="4">
    <source>
        <dbReference type="SAM" id="Phobius"/>
    </source>
</evidence>
<dbReference type="Gene3D" id="2.60.40.10">
    <property type="entry name" value="Immunoglobulins"/>
    <property type="match status" value="1"/>
</dbReference>
<dbReference type="PANTHER" id="PTHR16675:SF237">
    <property type="entry name" value="MHC CLASS I ANTIGEN TRANSCRIPT VARIANT 1-RELATED"/>
    <property type="match status" value="1"/>
</dbReference>
<dbReference type="Pfam" id="PF07654">
    <property type="entry name" value="C1-set"/>
    <property type="match status" value="1"/>
</dbReference>
<reference evidence="6" key="2">
    <citation type="submission" date="2025-09" db="UniProtKB">
        <authorList>
            <consortium name="Ensembl"/>
        </authorList>
    </citation>
    <scope>IDENTIFICATION</scope>
</reference>
<evidence type="ECO:0000256" key="3">
    <source>
        <dbReference type="SAM" id="MobiDB-lite"/>
    </source>
</evidence>
<organism evidence="6 7">
    <name type="scientific">Periophthalmus magnuspinnatus</name>
    <dbReference type="NCBI Taxonomy" id="409849"/>
    <lineage>
        <taxon>Eukaryota</taxon>
        <taxon>Metazoa</taxon>
        <taxon>Chordata</taxon>
        <taxon>Craniata</taxon>
        <taxon>Vertebrata</taxon>
        <taxon>Euteleostomi</taxon>
        <taxon>Actinopterygii</taxon>
        <taxon>Neopterygii</taxon>
        <taxon>Teleostei</taxon>
        <taxon>Neoteleostei</taxon>
        <taxon>Acanthomorphata</taxon>
        <taxon>Gobiaria</taxon>
        <taxon>Gobiiformes</taxon>
        <taxon>Gobioidei</taxon>
        <taxon>Gobiidae</taxon>
        <taxon>Oxudercinae</taxon>
        <taxon>Periophthalmus</taxon>
    </lineage>
</organism>
<dbReference type="SMART" id="SM00407">
    <property type="entry name" value="IGc1"/>
    <property type="match status" value="1"/>
</dbReference>
<dbReference type="STRING" id="409849.ENSPMGP00000018444"/>
<feature type="region of interest" description="Disordered" evidence="3">
    <location>
        <begin position="1"/>
        <end position="27"/>
    </location>
</feature>
<feature type="transmembrane region" description="Helical" evidence="4">
    <location>
        <begin position="348"/>
        <end position="372"/>
    </location>
</feature>
<protein>
    <recommendedName>
        <fullName evidence="5">Ig-like domain-containing protein</fullName>
    </recommendedName>
</protein>
<dbReference type="SUPFAM" id="SSF48726">
    <property type="entry name" value="Immunoglobulin"/>
    <property type="match status" value="1"/>
</dbReference>
<dbReference type="PRINTS" id="PR01638">
    <property type="entry name" value="MHCCLASSI"/>
</dbReference>
<dbReference type="PANTHER" id="PTHR16675">
    <property type="entry name" value="MHC CLASS I-RELATED"/>
    <property type="match status" value="1"/>
</dbReference>
<evidence type="ECO:0000256" key="2">
    <source>
        <dbReference type="RuleBase" id="RU004439"/>
    </source>
</evidence>
<reference evidence="6" key="1">
    <citation type="submission" date="2025-08" db="UniProtKB">
        <authorList>
            <consortium name="Ensembl"/>
        </authorList>
    </citation>
    <scope>IDENTIFICATION</scope>
</reference>
<dbReference type="InterPro" id="IPR013783">
    <property type="entry name" value="Ig-like_fold"/>
</dbReference>